<name>W2CYB4_9BACT</name>
<dbReference type="Proteomes" id="UP000034980">
    <property type="component" value="Unassembled WGS sequence"/>
</dbReference>
<dbReference type="InterPro" id="IPR011630">
    <property type="entry name" value="DUF1599"/>
</dbReference>
<accession>W2CYB4</accession>
<dbReference type="PATRIC" id="fig|1411915.3.peg.1762"/>
<dbReference type="EMBL" id="AYYF01001540">
    <property type="protein sequence ID" value="ETK11516.1"/>
    <property type="molecule type" value="Genomic_DNA"/>
</dbReference>
<organism evidence="2 3">
    <name type="scientific">Tannerella sp. oral taxon BU063 isolate Cell 8/11</name>
    <dbReference type="NCBI Taxonomy" id="1411915"/>
    <lineage>
        <taxon>Bacteria</taxon>
        <taxon>Pseudomonadati</taxon>
        <taxon>Bacteroidota</taxon>
        <taxon>Bacteroidia</taxon>
        <taxon>Bacteroidales</taxon>
        <taxon>Tannerellaceae</taxon>
        <taxon>Tannerella</taxon>
    </lineage>
</organism>
<comment type="caution">
    <text evidence="2">The sequence shown here is derived from an EMBL/GenBank/DDBJ whole genome shotgun (WGS) entry which is preliminary data.</text>
</comment>
<reference evidence="2 3" key="1">
    <citation type="submission" date="2013-11" db="EMBL/GenBank/DDBJ databases">
        <title>Single cell genomics of uncultured Tannerella BU063 (oral taxon 286).</title>
        <authorList>
            <person name="Beall C.J."/>
            <person name="Campbell A.G."/>
            <person name="Griffen A.L."/>
            <person name="Podar M."/>
            <person name="Leys E.J."/>
        </authorList>
    </citation>
    <scope>NUCLEOTIDE SEQUENCE [LARGE SCALE GENOMIC DNA]</scope>
    <source>
        <strain evidence="2">Cell 8/11</strain>
    </source>
</reference>
<dbReference type="Pfam" id="PF07659">
    <property type="entry name" value="DUF1599"/>
    <property type="match status" value="2"/>
</dbReference>
<evidence type="ECO:0000313" key="2">
    <source>
        <dbReference type="EMBL" id="ETK11516.1"/>
    </source>
</evidence>
<feature type="domain" description="Nucleotide modification associated" evidence="1">
    <location>
        <begin position="28"/>
        <end position="87"/>
    </location>
</feature>
<evidence type="ECO:0000259" key="1">
    <source>
        <dbReference type="Pfam" id="PF07659"/>
    </source>
</evidence>
<gene>
    <name evidence="2" type="ORF">T235_15025</name>
</gene>
<protein>
    <recommendedName>
        <fullName evidence="1">Nucleotide modification associated domain-containing protein</fullName>
    </recommendedName>
</protein>
<dbReference type="AlphaFoldDB" id="W2CYB4"/>
<evidence type="ECO:0000313" key="3">
    <source>
        <dbReference type="Proteomes" id="UP000034980"/>
    </source>
</evidence>
<sequence length="192" mass="21843">MILQMMNENTAKQIVVAVSECRAVFAAKLTDYGAAWRVMRPASVTDQLLIKVKRIRTLEMIGEDSALVNEGIRPELIGIVNYGAVALNQCFHGVADEPDIDADVALQIFDNVLANAVEVIREKNHDYGEAWRLMRPTSYTDLILMKLNRIRNIEDHHYLVEASENVESHYYDCINYALFGLIRMTEREGAQR</sequence>
<proteinExistence type="predicted"/>
<feature type="domain" description="Nucleotide modification associated" evidence="1">
    <location>
        <begin position="123"/>
        <end position="184"/>
    </location>
</feature>